<feature type="non-terminal residue" evidence="2">
    <location>
        <position position="1"/>
    </location>
</feature>
<evidence type="ECO:0000256" key="1">
    <source>
        <dbReference type="SAM" id="MobiDB-lite"/>
    </source>
</evidence>
<dbReference type="Proteomes" id="UP000708208">
    <property type="component" value="Unassembled WGS sequence"/>
</dbReference>
<evidence type="ECO:0000313" key="2">
    <source>
        <dbReference type="EMBL" id="CAG7729421.1"/>
    </source>
</evidence>
<name>A0A8J2K6Z4_9HEXA</name>
<evidence type="ECO:0000313" key="3">
    <source>
        <dbReference type="Proteomes" id="UP000708208"/>
    </source>
</evidence>
<dbReference type="AlphaFoldDB" id="A0A8J2K6Z4"/>
<sequence length="62" mass="7021">LIVALETTKMKEINVKKIKGQYRTVYWDSNHMPKDSKPLFGRRISKGVNRGKSAPGKIATHP</sequence>
<proteinExistence type="predicted"/>
<protein>
    <submittedName>
        <fullName evidence="2">Uncharacterized protein</fullName>
    </submittedName>
</protein>
<comment type="caution">
    <text evidence="2">The sequence shown here is derived from an EMBL/GenBank/DDBJ whole genome shotgun (WGS) entry which is preliminary data.</text>
</comment>
<accession>A0A8J2K6Z4</accession>
<keyword evidence="3" id="KW-1185">Reference proteome</keyword>
<dbReference type="EMBL" id="CAJVCH010178159">
    <property type="protein sequence ID" value="CAG7729421.1"/>
    <property type="molecule type" value="Genomic_DNA"/>
</dbReference>
<organism evidence="2 3">
    <name type="scientific">Allacma fusca</name>
    <dbReference type="NCBI Taxonomy" id="39272"/>
    <lineage>
        <taxon>Eukaryota</taxon>
        <taxon>Metazoa</taxon>
        <taxon>Ecdysozoa</taxon>
        <taxon>Arthropoda</taxon>
        <taxon>Hexapoda</taxon>
        <taxon>Collembola</taxon>
        <taxon>Symphypleona</taxon>
        <taxon>Sminthuridae</taxon>
        <taxon>Allacma</taxon>
    </lineage>
</organism>
<reference evidence="2" key="1">
    <citation type="submission" date="2021-06" db="EMBL/GenBank/DDBJ databases">
        <authorList>
            <person name="Hodson N. C."/>
            <person name="Mongue J. A."/>
            <person name="Jaron S. K."/>
        </authorList>
    </citation>
    <scope>NUCLEOTIDE SEQUENCE</scope>
</reference>
<gene>
    <name evidence="2" type="ORF">AFUS01_LOCUS18137</name>
</gene>
<feature type="region of interest" description="Disordered" evidence="1">
    <location>
        <begin position="37"/>
        <end position="62"/>
    </location>
</feature>